<feature type="coiled-coil region" evidence="2">
    <location>
        <begin position="347"/>
        <end position="381"/>
    </location>
</feature>
<reference evidence="5 7" key="2">
    <citation type="journal article" date="2013" name="Nature">
        <title>Insights into bilaterian evolution from three spiralian genomes.</title>
        <authorList>
            <person name="Simakov O."/>
            <person name="Marletaz F."/>
            <person name="Cho S.J."/>
            <person name="Edsinger-Gonzales E."/>
            <person name="Havlak P."/>
            <person name="Hellsten U."/>
            <person name="Kuo D.H."/>
            <person name="Larsson T."/>
            <person name="Lv J."/>
            <person name="Arendt D."/>
            <person name="Savage R."/>
            <person name="Osoegawa K."/>
            <person name="de Jong P."/>
            <person name="Grimwood J."/>
            <person name="Chapman J.A."/>
            <person name="Shapiro H."/>
            <person name="Aerts A."/>
            <person name="Otillar R.P."/>
            <person name="Terry A.Y."/>
            <person name="Boore J.L."/>
            <person name="Grigoriev I.V."/>
            <person name="Lindberg D.R."/>
            <person name="Seaver E.C."/>
            <person name="Weisblat D.A."/>
            <person name="Putnam N.H."/>
            <person name="Rokhsar D.S."/>
        </authorList>
    </citation>
    <scope>NUCLEOTIDE SEQUENCE</scope>
</reference>
<evidence type="ECO:0000256" key="1">
    <source>
        <dbReference type="ARBA" id="ARBA00023054"/>
    </source>
</evidence>
<dbReference type="GeneID" id="20202399"/>
<feature type="compositionally biased region" description="Basic and acidic residues" evidence="3">
    <location>
        <begin position="453"/>
        <end position="483"/>
    </location>
</feature>
<feature type="domain" description="DUF4200" evidence="4">
    <location>
        <begin position="159"/>
        <end position="276"/>
    </location>
</feature>
<dbReference type="PANTHER" id="PTHR21683:SF3">
    <property type="entry name" value="CILIA AND FLAGELLA ASSOCIATED PROTEIN 100"/>
    <property type="match status" value="1"/>
</dbReference>
<dbReference type="Proteomes" id="UP000015101">
    <property type="component" value="Unassembled WGS sequence"/>
</dbReference>
<evidence type="ECO:0000256" key="3">
    <source>
        <dbReference type="SAM" id="MobiDB-lite"/>
    </source>
</evidence>
<dbReference type="EMBL" id="KB095959">
    <property type="protein sequence ID" value="ESO09548.1"/>
    <property type="molecule type" value="Genomic_DNA"/>
</dbReference>
<organism evidence="6 7">
    <name type="scientific">Helobdella robusta</name>
    <name type="common">Californian leech</name>
    <dbReference type="NCBI Taxonomy" id="6412"/>
    <lineage>
        <taxon>Eukaryota</taxon>
        <taxon>Metazoa</taxon>
        <taxon>Spiralia</taxon>
        <taxon>Lophotrochozoa</taxon>
        <taxon>Annelida</taxon>
        <taxon>Clitellata</taxon>
        <taxon>Hirudinea</taxon>
        <taxon>Rhynchobdellida</taxon>
        <taxon>Glossiphoniidae</taxon>
        <taxon>Helobdella</taxon>
    </lineage>
</organism>
<proteinExistence type="predicted"/>
<dbReference type="AlphaFoldDB" id="T1F0P9"/>
<feature type="region of interest" description="Disordered" evidence="3">
    <location>
        <begin position="453"/>
        <end position="491"/>
    </location>
</feature>
<protein>
    <recommendedName>
        <fullName evidence="4">DUF4200 domain-containing protein</fullName>
    </recommendedName>
</protein>
<dbReference type="CTD" id="20202399"/>
<dbReference type="STRING" id="6412.T1F0P9"/>
<dbReference type="PANTHER" id="PTHR21683">
    <property type="entry name" value="COILED-COIL DOMAIN-CONTAINING PROTEIN 42 LIKE-2-LIKE-RELATED"/>
    <property type="match status" value="1"/>
</dbReference>
<dbReference type="InParanoid" id="T1F0P9"/>
<dbReference type="KEGG" id="hro:HELRODRAFT_168549"/>
<accession>T1F0P9</accession>
<dbReference type="InterPro" id="IPR051147">
    <property type="entry name" value="CFAP_domain-containing"/>
</dbReference>
<dbReference type="eggNOG" id="ENOG502QSDI">
    <property type="taxonomic scope" value="Eukaryota"/>
</dbReference>
<evidence type="ECO:0000313" key="5">
    <source>
        <dbReference type="EMBL" id="ESO09548.1"/>
    </source>
</evidence>
<evidence type="ECO:0000259" key="4">
    <source>
        <dbReference type="Pfam" id="PF13863"/>
    </source>
</evidence>
<dbReference type="EMBL" id="AMQM01002985">
    <property type="status" value="NOT_ANNOTATED_CDS"/>
    <property type="molecule type" value="Genomic_DNA"/>
</dbReference>
<reference evidence="7" key="1">
    <citation type="submission" date="2012-12" db="EMBL/GenBank/DDBJ databases">
        <authorList>
            <person name="Hellsten U."/>
            <person name="Grimwood J."/>
            <person name="Chapman J.A."/>
            <person name="Shapiro H."/>
            <person name="Aerts A."/>
            <person name="Otillar R.P."/>
            <person name="Terry A.Y."/>
            <person name="Boore J.L."/>
            <person name="Simakov O."/>
            <person name="Marletaz F."/>
            <person name="Cho S.-J."/>
            <person name="Edsinger-Gonzales E."/>
            <person name="Havlak P."/>
            <person name="Kuo D.-H."/>
            <person name="Larsson T."/>
            <person name="Lv J."/>
            <person name="Arendt D."/>
            <person name="Savage R."/>
            <person name="Osoegawa K."/>
            <person name="de Jong P."/>
            <person name="Lindberg D.R."/>
            <person name="Seaver E.C."/>
            <person name="Weisblat D.A."/>
            <person name="Putnam N.H."/>
            <person name="Grigoriev I.V."/>
            <person name="Rokhsar D.S."/>
        </authorList>
    </citation>
    <scope>NUCLEOTIDE SEQUENCE</scope>
</reference>
<keyword evidence="7" id="KW-1185">Reference proteome</keyword>
<evidence type="ECO:0000313" key="6">
    <source>
        <dbReference type="EnsemblMetazoa" id="HelroP168549"/>
    </source>
</evidence>
<dbReference type="InterPro" id="IPR025252">
    <property type="entry name" value="DUF4200"/>
</dbReference>
<dbReference type="EnsemblMetazoa" id="HelroT168549">
    <property type="protein sequence ID" value="HelroP168549"/>
    <property type="gene ID" value="HelroG168549"/>
</dbReference>
<reference evidence="6" key="3">
    <citation type="submission" date="2015-06" db="UniProtKB">
        <authorList>
            <consortium name="EnsemblMetazoa"/>
        </authorList>
    </citation>
    <scope>IDENTIFICATION</scope>
</reference>
<evidence type="ECO:0000313" key="7">
    <source>
        <dbReference type="Proteomes" id="UP000015101"/>
    </source>
</evidence>
<dbReference type="OrthoDB" id="10264063at2759"/>
<feature type="compositionally biased region" description="Acidic residues" evidence="3">
    <location>
        <begin position="315"/>
        <end position="324"/>
    </location>
</feature>
<keyword evidence="1 2" id="KW-0175">Coiled coil</keyword>
<gene>
    <name evidence="6" type="primary">20202399</name>
    <name evidence="5" type="ORF">HELRODRAFT_168549</name>
</gene>
<dbReference type="OMA" id="AWKLSMT"/>
<dbReference type="Pfam" id="PF13863">
    <property type="entry name" value="DUF4200"/>
    <property type="match status" value="1"/>
</dbReference>
<sequence length="522" mass="61969">MTTSLPKIVSVKDKKIRYSKIAAGRMSTKQLKQSAPAQSSKTKIFDPSTATAFPRRLSDYFEKPELNPFEKIQNDDLFVYRDKLIYKKHQENLAQAQLKAIDKTTHSRKINSKPVMFFDNMNINDLKRDCNFSAEYDDYSFVLKITKDQRIEKESLDDYVKKKREMFLLHYAVGVKKEEMNKLERLTLAEEKKLELAEQYLEEDALMFDEFLKDNDKTAGDAIKLAESEKKIKQEKDNELRALNTQMILIKGEISKYEEQLKEYRIYETFLTSLTPLEWLKQKELEKLEKKQLKEVEKFQSKSRRESGSLSQLSDDNDEEEDVEEPELYFTDPQQLLDIFGELEEQNLSLIQNSQETEESLEEMKQTFQDTKDKIMFTSNEYKPEDKIMERLNKTVEEAYRTCIGEMETSLSTLQMLRTIENRMEDLFQQMEMMPKHKVEAAIKMKEKERRLKQREEKLETQRIHQEERMKKAMERANADPRKKFGRKIVARSEPPGVVKSYKSDKKMETKEEEEMAYYFQP</sequence>
<feature type="region of interest" description="Disordered" evidence="3">
    <location>
        <begin position="304"/>
        <end position="324"/>
    </location>
</feature>
<dbReference type="RefSeq" id="XP_009012641.1">
    <property type="nucleotide sequence ID" value="XM_009014393.1"/>
</dbReference>
<feature type="coiled-coil region" evidence="2">
    <location>
        <begin position="226"/>
        <end position="260"/>
    </location>
</feature>
<evidence type="ECO:0000256" key="2">
    <source>
        <dbReference type="SAM" id="Coils"/>
    </source>
</evidence>
<dbReference type="HOGENOM" id="CLU_026271_0_1_1"/>
<name>T1F0P9_HELRO</name>
<dbReference type="GO" id="GO:0005856">
    <property type="term" value="C:cytoskeleton"/>
    <property type="evidence" value="ECO:0007669"/>
    <property type="project" value="UniProtKB-ARBA"/>
</dbReference>